<keyword evidence="4" id="KW-1185">Reference proteome</keyword>
<organism evidence="3 4">
    <name type="scientific">Apatococcus fuscideae</name>
    <dbReference type="NCBI Taxonomy" id="2026836"/>
    <lineage>
        <taxon>Eukaryota</taxon>
        <taxon>Viridiplantae</taxon>
        <taxon>Chlorophyta</taxon>
        <taxon>core chlorophytes</taxon>
        <taxon>Trebouxiophyceae</taxon>
        <taxon>Chlorellales</taxon>
        <taxon>Chlorellaceae</taxon>
        <taxon>Apatococcus</taxon>
    </lineage>
</organism>
<evidence type="ECO:0000259" key="2">
    <source>
        <dbReference type="Pfam" id="PF26213"/>
    </source>
</evidence>
<feature type="compositionally biased region" description="Basic and acidic residues" evidence="1">
    <location>
        <begin position="168"/>
        <end position="186"/>
    </location>
</feature>
<feature type="non-terminal residue" evidence="3">
    <location>
        <position position="1"/>
    </location>
</feature>
<dbReference type="InterPro" id="IPR045011">
    <property type="entry name" value="TYRAAT1/2"/>
</dbReference>
<name>A0AAW1SM09_9CHLO</name>
<evidence type="ECO:0000313" key="3">
    <source>
        <dbReference type="EMBL" id="KAK9849395.1"/>
    </source>
</evidence>
<dbReference type="PANTHER" id="PTHR43207">
    <property type="entry name" value="AROGENATE DEHYDROGENASE-RELATED"/>
    <property type="match status" value="1"/>
</dbReference>
<proteinExistence type="predicted"/>
<dbReference type="PANTHER" id="PTHR43207:SF4">
    <property type="entry name" value="AROGENATE DEHYDROGENASE 2, CHLOROPLASTIC"/>
    <property type="match status" value="1"/>
</dbReference>
<protein>
    <recommendedName>
        <fullName evidence="2">TYRAAT2-like C-terminal domain-containing protein</fullName>
    </recommendedName>
</protein>
<dbReference type="InterPro" id="IPR059064">
    <property type="entry name" value="TYRAAT2_C"/>
</dbReference>
<evidence type="ECO:0000313" key="4">
    <source>
        <dbReference type="Proteomes" id="UP001485043"/>
    </source>
</evidence>
<comment type="caution">
    <text evidence="3">The sequence shown here is derived from an EMBL/GenBank/DDBJ whole genome shotgun (WGS) entry which is preliminary data.</text>
</comment>
<feature type="region of interest" description="Disordered" evidence="1">
    <location>
        <begin position="76"/>
        <end position="102"/>
    </location>
</feature>
<feature type="region of interest" description="Disordered" evidence="1">
    <location>
        <begin position="131"/>
        <end position="150"/>
    </location>
</feature>
<dbReference type="Pfam" id="PF26213">
    <property type="entry name" value="TYRAAT1_C"/>
    <property type="match status" value="1"/>
</dbReference>
<dbReference type="AlphaFoldDB" id="A0AAW1SM09"/>
<dbReference type="EMBL" id="JALJOV010001342">
    <property type="protein sequence ID" value="KAK9849395.1"/>
    <property type="molecule type" value="Genomic_DNA"/>
</dbReference>
<dbReference type="GO" id="GO:0033730">
    <property type="term" value="F:arogenate dehydrogenase (NADP+) activity"/>
    <property type="evidence" value="ECO:0007669"/>
    <property type="project" value="InterPro"/>
</dbReference>
<sequence length="439" mass="49290">CEEHDRLAAGTQFITHSVGRVLGEMGLESTSIDTKGFEALLRLVDNTNNDSFDLYYGLFMYNQNATEELARLEAAFDSEDNGRTEHDPSLQLRSKRSRHDDGSDQLAAHALLDLRGAGNLIPRLQLGLHHSGAGSSAEPCQPARQDELDAEQGAALQALASDSEEDEQDRRSDCDQGDRDHLCSRHSSKDGEAWWAPVARKVPRALRYRNLRNGDGKLTRHVLSGEYWRVLITLIIDAVLPNKINDDEAGGKPVILTYDRFCQARKCDKCILTVDAGVNRRLHMPIYVEPTEPGMEWAACTLTQLPDYSWRAAFTHIPDFVQAEYERSGAPSTLIRFGRNCGGRSIKLTALICWWAYGKPRNNQDNAAHFVCNQPRCLNPRHLGWSDQRDICMINQHYLQNVLASFTAARVQRHMNPAARRIEYMCTGETVIEADNVAS</sequence>
<feature type="region of interest" description="Disordered" evidence="1">
    <location>
        <begin position="158"/>
        <end position="186"/>
    </location>
</feature>
<dbReference type="Proteomes" id="UP001485043">
    <property type="component" value="Unassembled WGS sequence"/>
</dbReference>
<dbReference type="GO" id="GO:0006571">
    <property type="term" value="P:tyrosine biosynthetic process"/>
    <property type="evidence" value="ECO:0007669"/>
    <property type="project" value="InterPro"/>
</dbReference>
<evidence type="ECO:0000256" key="1">
    <source>
        <dbReference type="SAM" id="MobiDB-lite"/>
    </source>
</evidence>
<reference evidence="3 4" key="1">
    <citation type="journal article" date="2024" name="Nat. Commun.">
        <title>Phylogenomics reveals the evolutionary origins of lichenization in chlorophyte algae.</title>
        <authorList>
            <person name="Puginier C."/>
            <person name="Libourel C."/>
            <person name="Otte J."/>
            <person name="Skaloud P."/>
            <person name="Haon M."/>
            <person name="Grisel S."/>
            <person name="Petersen M."/>
            <person name="Berrin J.G."/>
            <person name="Delaux P.M."/>
            <person name="Dal Grande F."/>
            <person name="Keller J."/>
        </authorList>
    </citation>
    <scope>NUCLEOTIDE SEQUENCE [LARGE SCALE GENOMIC DNA]</scope>
    <source>
        <strain evidence="3 4">SAG 2523</strain>
    </source>
</reference>
<feature type="domain" description="TYRAAT2-like C-terminal" evidence="2">
    <location>
        <begin position="21"/>
        <end position="78"/>
    </location>
</feature>
<accession>A0AAW1SM09</accession>
<gene>
    <name evidence="3" type="ORF">WJX84_008040</name>
</gene>